<name>A0A7R9GHF5_9CRUS</name>
<dbReference type="GO" id="GO:0051017">
    <property type="term" value="P:actin filament bundle assembly"/>
    <property type="evidence" value="ECO:0007669"/>
    <property type="project" value="TreeGrafter"/>
</dbReference>
<dbReference type="Proteomes" id="UP000678499">
    <property type="component" value="Unassembled WGS sequence"/>
</dbReference>
<evidence type="ECO:0000256" key="1">
    <source>
        <dbReference type="ARBA" id="ARBA00004245"/>
    </source>
</evidence>
<dbReference type="Gene3D" id="2.80.10.50">
    <property type="match status" value="3"/>
</dbReference>
<dbReference type="SUPFAM" id="SSF50405">
    <property type="entry name" value="Actin-crosslinking proteins"/>
    <property type="match status" value="2"/>
</dbReference>
<evidence type="ECO:0000313" key="7">
    <source>
        <dbReference type="EMBL" id="CAD7280716.1"/>
    </source>
</evidence>
<gene>
    <name evidence="7" type="ORF">NMOB1V02_LOCUS8373</name>
</gene>
<dbReference type="GO" id="GO:0007163">
    <property type="term" value="P:establishment or maintenance of cell polarity"/>
    <property type="evidence" value="ECO:0007669"/>
    <property type="project" value="TreeGrafter"/>
</dbReference>
<feature type="domain" description="Fascin-like" evidence="6">
    <location>
        <begin position="55"/>
        <end position="119"/>
    </location>
</feature>
<organism evidence="7">
    <name type="scientific">Notodromas monacha</name>
    <dbReference type="NCBI Taxonomy" id="399045"/>
    <lineage>
        <taxon>Eukaryota</taxon>
        <taxon>Metazoa</taxon>
        <taxon>Ecdysozoa</taxon>
        <taxon>Arthropoda</taxon>
        <taxon>Crustacea</taxon>
        <taxon>Oligostraca</taxon>
        <taxon>Ostracoda</taxon>
        <taxon>Podocopa</taxon>
        <taxon>Podocopida</taxon>
        <taxon>Cypridocopina</taxon>
        <taxon>Cypridoidea</taxon>
        <taxon>Cyprididae</taxon>
        <taxon>Notodromas</taxon>
    </lineage>
</organism>
<keyword evidence="3" id="KW-0963">Cytoplasm</keyword>
<dbReference type="GO" id="GO:0030674">
    <property type="term" value="F:protein-macromolecule adaptor activity"/>
    <property type="evidence" value="ECO:0007669"/>
    <property type="project" value="InterPro"/>
</dbReference>
<protein>
    <recommendedName>
        <fullName evidence="6">Fascin-like domain-containing protein</fullName>
    </recommendedName>
</protein>
<dbReference type="EMBL" id="CAJPEX010002344">
    <property type="protein sequence ID" value="CAG0920868.1"/>
    <property type="molecule type" value="Genomic_DNA"/>
</dbReference>
<dbReference type="GO" id="GO:0051015">
    <property type="term" value="F:actin filament binding"/>
    <property type="evidence" value="ECO:0007669"/>
    <property type="project" value="InterPro"/>
</dbReference>
<dbReference type="PANTHER" id="PTHR10551:SF9">
    <property type="entry name" value="FASCIN-2"/>
    <property type="match status" value="1"/>
</dbReference>
<evidence type="ECO:0000256" key="2">
    <source>
        <dbReference type="ARBA" id="ARBA00007415"/>
    </source>
</evidence>
<keyword evidence="5" id="KW-0206">Cytoskeleton</keyword>
<dbReference type="EMBL" id="OA884381">
    <property type="protein sequence ID" value="CAD7280716.1"/>
    <property type="molecule type" value="Genomic_DNA"/>
</dbReference>
<sequence length="274" mass="29587">MPPIMMNGGGDAANGSPALPPGSWIVGLINARHKYLTAETFGFKINANGVSMKKKQFGNVTCENEEVDETTGRLEISVADDGSGRWALRHAGRGYYLGALNDKVVCEAKVPGDAELWTVHLGARPQVNVRSVGRKRFARLSDTGDEIQVDANVAWGPDTLFTLEFRADSLAYAVHACNDKYLSKDGKLVASIGPECLFSIEFHGGSLALRDRDGLYLGPIGSRAALRTRSSAVTKDELFQLHDSLPQASFCAALNARFVSVKQGKVSLFDHCSL</sequence>
<dbReference type="Pfam" id="PF06268">
    <property type="entry name" value="Fascin"/>
    <property type="match status" value="2"/>
</dbReference>
<evidence type="ECO:0000256" key="5">
    <source>
        <dbReference type="ARBA" id="ARBA00023212"/>
    </source>
</evidence>
<dbReference type="InterPro" id="IPR010431">
    <property type="entry name" value="Fascin"/>
</dbReference>
<evidence type="ECO:0000256" key="4">
    <source>
        <dbReference type="ARBA" id="ARBA00023203"/>
    </source>
</evidence>
<dbReference type="InterPro" id="IPR008999">
    <property type="entry name" value="Actin-crosslinking"/>
</dbReference>
<proteinExistence type="inferred from homology"/>
<feature type="domain" description="Fascin-like" evidence="6">
    <location>
        <begin position="128"/>
        <end position="241"/>
    </location>
</feature>
<comment type="similarity">
    <text evidence="2">Belongs to the fascin family.</text>
</comment>
<dbReference type="InterPro" id="IPR022768">
    <property type="entry name" value="Fascin-like_dom"/>
</dbReference>
<evidence type="ECO:0000313" key="8">
    <source>
        <dbReference type="Proteomes" id="UP000678499"/>
    </source>
</evidence>
<accession>A0A7R9GHF5</accession>
<comment type="subcellular location">
    <subcellularLocation>
        <location evidence="1">Cytoplasm</location>
        <location evidence="1">Cytoskeleton</location>
    </subcellularLocation>
</comment>
<evidence type="ECO:0000259" key="6">
    <source>
        <dbReference type="Pfam" id="PF06268"/>
    </source>
</evidence>
<dbReference type="GO" id="GO:0005737">
    <property type="term" value="C:cytoplasm"/>
    <property type="evidence" value="ECO:0007669"/>
    <property type="project" value="TreeGrafter"/>
</dbReference>
<keyword evidence="8" id="KW-1185">Reference proteome</keyword>
<dbReference type="FunFam" id="2.80.10.50:FF:000015">
    <property type="entry name" value="Fascin"/>
    <property type="match status" value="1"/>
</dbReference>
<dbReference type="OrthoDB" id="10259868at2759"/>
<dbReference type="GO" id="GO:0016477">
    <property type="term" value="P:cell migration"/>
    <property type="evidence" value="ECO:0007669"/>
    <property type="project" value="TreeGrafter"/>
</dbReference>
<reference evidence="7" key="1">
    <citation type="submission" date="2020-11" db="EMBL/GenBank/DDBJ databases">
        <authorList>
            <person name="Tran Van P."/>
        </authorList>
    </citation>
    <scope>NUCLEOTIDE SEQUENCE</scope>
</reference>
<dbReference type="GO" id="GO:0015629">
    <property type="term" value="C:actin cytoskeleton"/>
    <property type="evidence" value="ECO:0007669"/>
    <property type="project" value="TreeGrafter"/>
</dbReference>
<keyword evidence="4" id="KW-0009">Actin-binding</keyword>
<dbReference type="PANTHER" id="PTHR10551">
    <property type="entry name" value="FASCIN"/>
    <property type="match status" value="1"/>
</dbReference>
<dbReference type="AlphaFoldDB" id="A0A7R9GHF5"/>
<evidence type="ECO:0000256" key="3">
    <source>
        <dbReference type="ARBA" id="ARBA00022490"/>
    </source>
</evidence>
<dbReference type="CDD" id="cd23351">
    <property type="entry name" value="beta-trefoil_singed_rpt2"/>
    <property type="match status" value="1"/>
</dbReference>